<dbReference type="InterPro" id="IPR009898">
    <property type="entry name" value="DUF1440"/>
</dbReference>
<keyword evidence="1" id="KW-0472">Membrane</keyword>
<gene>
    <name evidence="2" type="ORF">PROPJV5_1401</name>
</gene>
<reference evidence="3" key="1">
    <citation type="submission" date="2018-02" db="EMBL/GenBank/DDBJ databases">
        <authorList>
            <person name="Hornung B."/>
        </authorList>
    </citation>
    <scope>NUCLEOTIDE SEQUENCE [LARGE SCALE GENOMIC DNA]</scope>
</reference>
<name>A0A375I0R8_9ACTN</name>
<evidence type="ECO:0000256" key="1">
    <source>
        <dbReference type="SAM" id="Phobius"/>
    </source>
</evidence>
<dbReference type="OrthoDB" id="1629003at2"/>
<dbReference type="AlphaFoldDB" id="A0A375I0R8"/>
<evidence type="ECO:0000313" key="3">
    <source>
        <dbReference type="Proteomes" id="UP000265962"/>
    </source>
</evidence>
<evidence type="ECO:0000313" key="2">
    <source>
        <dbReference type="EMBL" id="SPF68406.1"/>
    </source>
</evidence>
<dbReference type="Proteomes" id="UP000265962">
    <property type="component" value="Unassembled WGS sequence"/>
</dbReference>
<protein>
    <recommendedName>
        <fullName evidence="4">DUF1440 domain-containing protein</fullName>
    </recommendedName>
</protein>
<sequence length="196" mass="21891">MSERTARILGSTEPARRHVGTALLVGAIAGLFSAIVKFGWEVPFPPRTPERNATNPPQTMLEQWFGMSPEQSHTTVSFNLNDTLPIYSFIVHFAFSIAVALFYCVAAEYVPRIKLWQGAAFGLLVWIGAHLVLMPLTGIVPSPFPWVDGGQTWSEHFSEALGHIVWMWSIEVVRRDLRNRITHEPDAEIPLAAATR</sequence>
<proteinExistence type="predicted"/>
<keyword evidence="3" id="KW-1185">Reference proteome</keyword>
<evidence type="ECO:0008006" key="4">
    <source>
        <dbReference type="Google" id="ProtNLM"/>
    </source>
</evidence>
<keyword evidence="1" id="KW-0812">Transmembrane</keyword>
<dbReference type="RefSeq" id="WP_119715558.1">
    <property type="nucleotide sequence ID" value="NZ_OMOH01000004.1"/>
</dbReference>
<keyword evidence="1" id="KW-1133">Transmembrane helix</keyword>
<dbReference type="Pfam" id="PF07274">
    <property type="entry name" value="DUF1440"/>
    <property type="match status" value="1"/>
</dbReference>
<accession>A0A375I0R8</accession>
<dbReference type="EMBL" id="OMOH01000004">
    <property type="protein sequence ID" value="SPF68406.1"/>
    <property type="molecule type" value="Genomic_DNA"/>
</dbReference>
<feature type="transmembrane region" description="Helical" evidence="1">
    <location>
        <begin position="86"/>
        <end position="106"/>
    </location>
</feature>
<organism evidence="2 3">
    <name type="scientific">Propionibacterium ruminifibrarum</name>
    <dbReference type="NCBI Taxonomy" id="1962131"/>
    <lineage>
        <taxon>Bacteria</taxon>
        <taxon>Bacillati</taxon>
        <taxon>Actinomycetota</taxon>
        <taxon>Actinomycetes</taxon>
        <taxon>Propionibacteriales</taxon>
        <taxon>Propionibacteriaceae</taxon>
        <taxon>Propionibacterium</taxon>
    </lineage>
</organism>
<feature type="transmembrane region" description="Helical" evidence="1">
    <location>
        <begin position="21"/>
        <end position="40"/>
    </location>
</feature>
<feature type="transmembrane region" description="Helical" evidence="1">
    <location>
        <begin position="118"/>
        <end position="140"/>
    </location>
</feature>